<name>A0ABN0J020_9LEPT</name>
<proteinExistence type="predicted"/>
<reference evidence="1 2" key="1">
    <citation type="submission" date="2013-01" db="EMBL/GenBank/DDBJ databases">
        <authorList>
            <person name="Harkins D.M."/>
            <person name="Durkin A.S."/>
            <person name="Brinkac L.M."/>
            <person name="Haft D.H."/>
            <person name="Selengut J.D."/>
            <person name="Sanka R."/>
            <person name="DePew J."/>
            <person name="Purushe J."/>
            <person name="Whelen A.C."/>
            <person name="Vinetz J.M."/>
            <person name="Sutton G.G."/>
            <person name="Nierman W.C."/>
            <person name="Fouts D.E."/>
        </authorList>
    </citation>
    <scope>NUCLEOTIDE SEQUENCE [LARGE SCALE GENOMIC DNA]</scope>
    <source>
        <strain evidence="1 2">2007001578</strain>
    </source>
</reference>
<comment type="caution">
    <text evidence="1">The sequence shown here is derived from an EMBL/GenBank/DDBJ whole genome shotgun (WGS) entry which is preliminary data.</text>
</comment>
<evidence type="ECO:0000313" key="1">
    <source>
        <dbReference type="EMBL" id="EMN00140.1"/>
    </source>
</evidence>
<sequence>MNTLSENFIFSKTVRLNMKPCSGIDSLLYANFLKFSRTQFEQNQNSNVTVNNQLSRSSLSSFLAD</sequence>
<protein>
    <submittedName>
        <fullName evidence="1">Uncharacterized protein</fullName>
    </submittedName>
</protein>
<dbReference type="Proteomes" id="UP000012099">
    <property type="component" value="Unassembled WGS sequence"/>
</dbReference>
<organism evidence="1 2">
    <name type="scientific">Leptospira noguchii str. 2007001578</name>
    <dbReference type="NCBI Taxonomy" id="1049974"/>
    <lineage>
        <taxon>Bacteria</taxon>
        <taxon>Pseudomonadati</taxon>
        <taxon>Spirochaetota</taxon>
        <taxon>Spirochaetia</taxon>
        <taxon>Leptospirales</taxon>
        <taxon>Leptospiraceae</taxon>
        <taxon>Leptospira</taxon>
    </lineage>
</organism>
<evidence type="ECO:0000313" key="2">
    <source>
        <dbReference type="Proteomes" id="UP000012099"/>
    </source>
</evidence>
<gene>
    <name evidence="1" type="ORF">LEP1GSC035_3963</name>
</gene>
<dbReference type="EMBL" id="AHMH02000103">
    <property type="protein sequence ID" value="EMN00140.1"/>
    <property type="molecule type" value="Genomic_DNA"/>
</dbReference>
<keyword evidence="2" id="KW-1185">Reference proteome</keyword>
<accession>A0ABN0J020</accession>